<keyword evidence="1" id="KW-0812">Transmembrane</keyword>
<evidence type="ECO:0000313" key="3">
    <source>
        <dbReference type="Proteomes" id="UP000283063"/>
    </source>
</evidence>
<proteinExistence type="predicted"/>
<reference evidence="2 3" key="1">
    <citation type="submission" date="2018-10" db="EMBL/GenBank/DDBJ databases">
        <title>Parasedimentitalea marina sp. nov., a psychrophilic bacterium isolated from deep seawater of the New Britain Trench.</title>
        <authorList>
            <person name="Cao J."/>
        </authorList>
    </citation>
    <scope>NUCLEOTIDE SEQUENCE [LARGE SCALE GENOMIC DNA]</scope>
    <source>
        <strain evidence="2 3">W43</strain>
    </source>
</reference>
<gene>
    <name evidence="2" type="ORF">EBB79_15000</name>
</gene>
<sequence length="157" mass="17868">MTDKDRWELRIKFFGAVFAGLSIVASVFIYLDGNRATLERENNLIAKRDELQYQRDLWDERRAAYRTLAATLGSMAAELDAGNTISNATRSAVNTAYWGTLVLVESDAVEMHMVRLRNDLRDFERGRIDADKIRQRIHAIVEASRLHLKEVGDGALQ</sequence>
<evidence type="ECO:0000313" key="2">
    <source>
        <dbReference type="EMBL" id="AZV79049.1"/>
    </source>
</evidence>
<feature type="transmembrane region" description="Helical" evidence="1">
    <location>
        <begin position="12"/>
        <end position="31"/>
    </location>
</feature>
<keyword evidence="3" id="KW-1185">Reference proteome</keyword>
<organism evidence="2 3">
    <name type="scientific">Parasedimentitalea marina</name>
    <dbReference type="NCBI Taxonomy" id="2483033"/>
    <lineage>
        <taxon>Bacteria</taxon>
        <taxon>Pseudomonadati</taxon>
        <taxon>Pseudomonadota</taxon>
        <taxon>Alphaproteobacteria</taxon>
        <taxon>Rhodobacterales</taxon>
        <taxon>Paracoccaceae</taxon>
        <taxon>Parasedimentitalea</taxon>
    </lineage>
</organism>
<accession>A0A3T0N502</accession>
<dbReference type="KEGG" id="sedi:EBB79_15000"/>
<keyword evidence="1" id="KW-1133">Transmembrane helix</keyword>
<dbReference type="AlphaFoldDB" id="A0A3T0N502"/>
<dbReference type="Proteomes" id="UP000283063">
    <property type="component" value="Chromosome"/>
</dbReference>
<keyword evidence="1" id="KW-0472">Membrane</keyword>
<dbReference type="RefSeq" id="WP_127749598.1">
    <property type="nucleotide sequence ID" value="NZ_CP033219.1"/>
</dbReference>
<protein>
    <submittedName>
        <fullName evidence="2">Uncharacterized protein</fullName>
    </submittedName>
</protein>
<name>A0A3T0N502_9RHOB</name>
<evidence type="ECO:0000256" key="1">
    <source>
        <dbReference type="SAM" id="Phobius"/>
    </source>
</evidence>
<dbReference type="EMBL" id="CP033219">
    <property type="protein sequence ID" value="AZV79049.1"/>
    <property type="molecule type" value="Genomic_DNA"/>
</dbReference>